<dbReference type="AlphaFoldDB" id="A0AAP1WEC4"/>
<name>A0AAP1WEC4_ECOLX</name>
<evidence type="ECO:0000313" key="2">
    <source>
        <dbReference type="Proteomes" id="UP000640866"/>
    </source>
</evidence>
<protein>
    <submittedName>
        <fullName evidence="1">Replication initiation protein</fullName>
    </submittedName>
</protein>
<dbReference type="Proteomes" id="UP000640866">
    <property type="component" value="Unassembled WGS sequence"/>
</dbReference>
<dbReference type="Gene3D" id="1.10.10.10">
    <property type="entry name" value="Winged helix-like DNA-binding domain superfamily/Winged helix DNA-binding domain"/>
    <property type="match status" value="1"/>
</dbReference>
<dbReference type="SUPFAM" id="SSF46785">
    <property type="entry name" value="Winged helix' DNA-binding domain"/>
    <property type="match status" value="1"/>
</dbReference>
<comment type="caution">
    <text evidence="1">The sequence shown here is derived from an EMBL/GenBank/DDBJ whole genome shotgun (WGS) entry which is preliminary data.</text>
</comment>
<dbReference type="EMBL" id="JACZOI010000387">
    <property type="protein sequence ID" value="MBE0980932.1"/>
    <property type="molecule type" value="Genomic_DNA"/>
</dbReference>
<dbReference type="Pfam" id="PF21205">
    <property type="entry name" value="Rep3_C"/>
    <property type="match status" value="1"/>
</dbReference>
<proteinExistence type="predicted"/>
<sequence length="100" mass="11823">LIAYTIEDDEVVYKYHEFPIFKREVINKAIKEIKEKTEIEFLSCLIESKEGRKVSVLRFEFLVSEDKFTGIDNETHEFMNDDDAAFLTEFDKVVPPKKNK</sequence>
<dbReference type="InterPro" id="IPR036390">
    <property type="entry name" value="WH_DNA-bd_sf"/>
</dbReference>
<accession>A0AAP1WEC4</accession>
<gene>
    <name evidence="1" type="ORF">IH772_27620</name>
</gene>
<reference evidence="1" key="1">
    <citation type="submission" date="2020-09" db="EMBL/GenBank/DDBJ databases">
        <title>Emerging polyconal dissemination of OXA-244-producing E. coli in France.</title>
        <authorList>
            <person name="Emeraud C."/>
            <person name="Girlich D."/>
            <person name="Bonnin R.A."/>
            <person name="Jousset A.B."/>
            <person name="Naas T."/>
            <person name="Dortet L."/>
        </authorList>
    </citation>
    <scope>NUCLEOTIDE SEQUENCE</scope>
    <source>
        <strain evidence="1">225E3</strain>
    </source>
</reference>
<feature type="non-terminal residue" evidence="1">
    <location>
        <position position="1"/>
    </location>
</feature>
<evidence type="ECO:0000313" key="1">
    <source>
        <dbReference type="EMBL" id="MBE0980932.1"/>
    </source>
</evidence>
<organism evidence="1 2">
    <name type="scientific">Escherichia coli</name>
    <dbReference type="NCBI Taxonomy" id="562"/>
    <lineage>
        <taxon>Bacteria</taxon>
        <taxon>Pseudomonadati</taxon>
        <taxon>Pseudomonadota</taxon>
        <taxon>Gammaproteobacteria</taxon>
        <taxon>Enterobacterales</taxon>
        <taxon>Enterobacteriaceae</taxon>
        <taxon>Escherichia</taxon>
    </lineage>
</organism>
<dbReference type="InterPro" id="IPR036388">
    <property type="entry name" value="WH-like_DNA-bd_sf"/>
</dbReference>